<feature type="transmembrane region" description="Helical" evidence="2">
    <location>
        <begin position="48"/>
        <end position="71"/>
    </location>
</feature>
<feature type="domain" description="YARHG" evidence="3">
    <location>
        <begin position="161"/>
        <end position="241"/>
    </location>
</feature>
<evidence type="ECO:0000313" key="4">
    <source>
        <dbReference type="EMBL" id="OHW62287.1"/>
    </source>
</evidence>
<evidence type="ECO:0000259" key="3">
    <source>
        <dbReference type="SMART" id="SM01324"/>
    </source>
</evidence>
<dbReference type="Pfam" id="PF13308">
    <property type="entry name" value="YARHG"/>
    <property type="match status" value="1"/>
</dbReference>
<organism evidence="4 5">
    <name type="scientific">Andreesenia angusta</name>
    <dbReference type="NCBI Taxonomy" id="39480"/>
    <lineage>
        <taxon>Bacteria</taxon>
        <taxon>Bacillati</taxon>
        <taxon>Bacillota</taxon>
        <taxon>Tissierellia</taxon>
        <taxon>Tissierellales</taxon>
        <taxon>Gottschalkiaceae</taxon>
        <taxon>Andreesenia</taxon>
    </lineage>
</organism>
<evidence type="ECO:0000313" key="5">
    <source>
        <dbReference type="Proteomes" id="UP000180254"/>
    </source>
</evidence>
<gene>
    <name evidence="4" type="ORF">EUAN_13570</name>
</gene>
<protein>
    <recommendedName>
        <fullName evidence="3">YARHG domain-containing protein</fullName>
    </recommendedName>
</protein>
<comment type="caution">
    <text evidence="4">The sequence shown here is derived from an EMBL/GenBank/DDBJ whole genome shotgun (WGS) entry which is preliminary data.</text>
</comment>
<name>A0A1S1V810_9FIRM</name>
<keyword evidence="2" id="KW-0472">Membrane</keyword>
<accession>A0A1S1V810</accession>
<dbReference type="RefSeq" id="WP_071062964.1">
    <property type="nucleotide sequence ID" value="NZ_MKIE01000004.1"/>
</dbReference>
<keyword evidence="2" id="KW-1133">Transmembrane helix</keyword>
<proteinExistence type="predicted"/>
<feature type="compositionally biased region" description="Low complexity" evidence="1">
    <location>
        <begin position="81"/>
        <end position="106"/>
    </location>
</feature>
<dbReference type="Pfam" id="PF13240">
    <property type="entry name" value="Zn_Ribbon_1"/>
    <property type="match status" value="1"/>
</dbReference>
<feature type="region of interest" description="Disordered" evidence="1">
    <location>
        <begin position="81"/>
        <end position="111"/>
    </location>
</feature>
<dbReference type="InterPro" id="IPR025582">
    <property type="entry name" value="YARHG_dom"/>
</dbReference>
<reference evidence="4 5" key="1">
    <citation type="submission" date="2016-09" db="EMBL/GenBank/DDBJ databases">
        <title>Genome sequence of Eubacterium angustum.</title>
        <authorList>
            <person name="Poehlein A."/>
            <person name="Daniel R."/>
        </authorList>
    </citation>
    <scope>NUCLEOTIDE SEQUENCE [LARGE SCALE GENOMIC DNA]</scope>
    <source>
        <strain evidence="4 5">DSM 1989</strain>
    </source>
</reference>
<dbReference type="AlphaFoldDB" id="A0A1S1V810"/>
<dbReference type="EMBL" id="MKIE01000004">
    <property type="protein sequence ID" value="OHW62287.1"/>
    <property type="molecule type" value="Genomic_DNA"/>
</dbReference>
<keyword evidence="2" id="KW-0812">Transmembrane</keyword>
<sequence>MFCKNCGQKLDSTSEFCPNCGAKPDGKMPSSRGPAIQYQPKEDNKKGWQIAAIAMAVVVAFTGLGLGVYIFSNEMDKRNQAQNQIQQNNTEQQVQSSDSVEQSQKSALEDENAKLEQELEKKSQEVQEKVLVDENARLKARLDELSQNIYSQNSGSVVQSGGDYFGNSYYVSWSDLNGLSKTDIELLRNEIYARNGYVFKEAKFGNYFSSMSWYYPNYNFSESMFNSVEKANIDLIVEYEEYMGWR</sequence>
<keyword evidence="5" id="KW-1185">Reference proteome</keyword>
<evidence type="ECO:0000256" key="2">
    <source>
        <dbReference type="SAM" id="Phobius"/>
    </source>
</evidence>
<evidence type="ECO:0000256" key="1">
    <source>
        <dbReference type="SAM" id="MobiDB-lite"/>
    </source>
</evidence>
<dbReference type="Gene3D" id="1.20.58.1690">
    <property type="match status" value="1"/>
</dbReference>
<dbReference type="Proteomes" id="UP000180254">
    <property type="component" value="Unassembled WGS sequence"/>
</dbReference>
<dbReference type="InterPro" id="IPR026870">
    <property type="entry name" value="Zinc_ribbon_dom"/>
</dbReference>
<dbReference type="SMART" id="SM01324">
    <property type="entry name" value="YARHG"/>
    <property type="match status" value="1"/>
</dbReference>
<dbReference type="STRING" id="39480.EUAN_13570"/>
<dbReference type="InterPro" id="IPR038434">
    <property type="entry name" value="YARHG_sf"/>
</dbReference>
<dbReference type="OrthoDB" id="1682769at2"/>